<evidence type="ECO:0000256" key="1">
    <source>
        <dbReference type="ARBA" id="ARBA00008384"/>
    </source>
</evidence>
<organism evidence="9 10">
    <name type="scientific">Sparassis crispa</name>
    <dbReference type="NCBI Taxonomy" id="139825"/>
    <lineage>
        <taxon>Eukaryota</taxon>
        <taxon>Fungi</taxon>
        <taxon>Dikarya</taxon>
        <taxon>Basidiomycota</taxon>
        <taxon>Agaricomycotina</taxon>
        <taxon>Agaricomycetes</taxon>
        <taxon>Polyporales</taxon>
        <taxon>Sparassidaceae</taxon>
        <taxon>Sparassis</taxon>
    </lineage>
</organism>
<evidence type="ECO:0000259" key="8">
    <source>
        <dbReference type="Pfam" id="PF09759"/>
    </source>
</evidence>
<dbReference type="PANTHER" id="PTHR13255">
    <property type="entry name" value="ATAXIN-10"/>
    <property type="match status" value="1"/>
</dbReference>
<dbReference type="GO" id="GO:0005829">
    <property type="term" value="C:cytosol"/>
    <property type="evidence" value="ECO:0007669"/>
    <property type="project" value="TreeGrafter"/>
</dbReference>
<comment type="caution">
    <text evidence="9">The sequence shown here is derived from an EMBL/GenBank/DDBJ whole genome shotgun (WGS) entry which is preliminary data.</text>
</comment>
<evidence type="ECO:0000313" key="9">
    <source>
        <dbReference type="EMBL" id="GBE86508.1"/>
    </source>
</evidence>
<protein>
    <recommendedName>
        <fullName evidence="5">Ataxin-10 homolog</fullName>
    </recommendedName>
    <alternativeName>
        <fullName evidence="6">Copper transport protein 86</fullName>
    </alternativeName>
</protein>
<dbReference type="InterPro" id="IPR051374">
    <property type="entry name" value="Ataxin-10/CTR86_families"/>
</dbReference>
<dbReference type="GeneID" id="38783425"/>
<dbReference type="GO" id="GO:0051301">
    <property type="term" value="P:cell division"/>
    <property type="evidence" value="ECO:0007669"/>
    <property type="project" value="UniProtKB-KW"/>
</dbReference>
<evidence type="ECO:0000256" key="7">
    <source>
        <dbReference type="PROSITE-ProRule" id="PRU00259"/>
    </source>
</evidence>
<dbReference type="PANTHER" id="PTHR13255:SF0">
    <property type="entry name" value="ATAXIN-10"/>
    <property type="match status" value="1"/>
</dbReference>
<evidence type="ECO:0000313" key="10">
    <source>
        <dbReference type="Proteomes" id="UP000287166"/>
    </source>
</evidence>
<feature type="repeat" description="ARM" evidence="7">
    <location>
        <begin position="494"/>
        <end position="536"/>
    </location>
</feature>
<dbReference type="EMBL" id="BFAD01000009">
    <property type="protein sequence ID" value="GBE86508.1"/>
    <property type="molecule type" value="Genomic_DNA"/>
</dbReference>
<proteinExistence type="inferred from homology"/>
<evidence type="ECO:0000256" key="4">
    <source>
        <dbReference type="ARBA" id="ARBA00044746"/>
    </source>
</evidence>
<dbReference type="InParanoid" id="A0A401GWA4"/>
<dbReference type="SUPFAM" id="SSF48371">
    <property type="entry name" value="ARM repeat"/>
    <property type="match status" value="1"/>
</dbReference>
<reference evidence="9 10" key="1">
    <citation type="journal article" date="2018" name="Sci. Rep.">
        <title>Genome sequence of the cauliflower mushroom Sparassis crispa (Hanabiratake) and its association with beneficial usage.</title>
        <authorList>
            <person name="Kiyama R."/>
            <person name="Furutani Y."/>
            <person name="Kawaguchi K."/>
            <person name="Nakanishi T."/>
        </authorList>
    </citation>
    <scope>NUCLEOTIDE SEQUENCE [LARGE SCALE GENOMIC DNA]</scope>
</reference>
<feature type="domain" description="Ataxin-10" evidence="8">
    <location>
        <begin position="468"/>
        <end position="541"/>
    </location>
</feature>
<comment type="function">
    <text evidence="4">May play a role in the regulation of cytokinesis.</text>
</comment>
<dbReference type="Gene3D" id="1.25.10.10">
    <property type="entry name" value="Leucine-rich Repeat Variant"/>
    <property type="match status" value="2"/>
</dbReference>
<dbReference type="RefSeq" id="XP_027617421.1">
    <property type="nucleotide sequence ID" value="XM_027761620.1"/>
</dbReference>
<comment type="similarity">
    <text evidence="1">Belongs to the ataxin-10 family.</text>
</comment>
<evidence type="ECO:0000256" key="3">
    <source>
        <dbReference type="ARBA" id="ARBA00023306"/>
    </source>
</evidence>
<keyword evidence="10" id="KW-1185">Reference proteome</keyword>
<accession>A0A401GWA4</accession>
<dbReference type="InterPro" id="IPR016024">
    <property type="entry name" value="ARM-type_fold"/>
</dbReference>
<evidence type="ECO:0000256" key="2">
    <source>
        <dbReference type="ARBA" id="ARBA00022618"/>
    </source>
</evidence>
<keyword evidence="3" id="KW-0131">Cell cycle</keyword>
<dbReference type="Pfam" id="PF09759">
    <property type="entry name" value="Atx10homo_assoc"/>
    <property type="match status" value="1"/>
</dbReference>
<dbReference type="InterPro" id="IPR011989">
    <property type="entry name" value="ARM-like"/>
</dbReference>
<keyword evidence="2" id="KW-0132">Cell division</keyword>
<sequence length="552" mass="61208">MNVLAQSRIRALSDFVTVLDHQSVLGIVNILDECSTLLAADQSNRQIFGQADDSSIWPTLRYLWVQTVDAYEGVGPVDEQQSALLCLSVARFTRNLSAGVPSNQERAFDNEPAIRKLVHRYTSFSVMQDPKSFEITRMLVQTLSNIVTTNEALSQRLWSIYTQLPQKDSILIRLCASPDAKTVSTTFVLILNLIHNSQERAEMLITSATGPRICISLLDCILSLFDAEESTHHSQAFDVGYQILVRLFKAGLVKKLYMRIAVVGEVISPHQTTLLKLLDSYLQSLPYREVVGENDELLQMLTSTFFSLSRHMKIAIKSTLGTAAASERVNLGLSEASISLPLSETPMEPPGYRNPQEIDLLLPKVCEALVLVVQCLTSILLAAELDAPAADAPSTRANRASDLRSPRRYISEVHTADGQDFAEDLVETLRLLDIFIPRIMLGKVAHRPAPPGSEALQQESPPLGLVYIKRDLVRLLGILCAHNHPVQDRVRLCGGIPVIMNMCVIDDQNPYLREHAILALNNLLQDNAENQAVVNEMKPVGRWDAMGNRVGT</sequence>
<dbReference type="InterPro" id="IPR019156">
    <property type="entry name" value="Ataxin-10_domain"/>
</dbReference>
<dbReference type="PROSITE" id="PS50176">
    <property type="entry name" value="ARM_REPEAT"/>
    <property type="match status" value="1"/>
</dbReference>
<gene>
    <name evidence="9" type="ORF">SCP_0903870</name>
</gene>
<evidence type="ECO:0000256" key="5">
    <source>
        <dbReference type="ARBA" id="ARBA00044801"/>
    </source>
</evidence>
<dbReference type="Proteomes" id="UP000287166">
    <property type="component" value="Unassembled WGS sequence"/>
</dbReference>
<name>A0A401GWA4_9APHY</name>
<dbReference type="InterPro" id="IPR000225">
    <property type="entry name" value="Armadillo"/>
</dbReference>
<dbReference type="AlphaFoldDB" id="A0A401GWA4"/>
<evidence type="ECO:0000256" key="6">
    <source>
        <dbReference type="ARBA" id="ARBA00044805"/>
    </source>
</evidence>
<dbReference type="OrthoDB" id="379794at2759"/>